<accession>A0ABP3SBY9</accession>
<protein>
    <recommendedName>
        <fullName evidence="2">Acyltransferase 3 domain-containing protein</fullName>
    </recommendedName>
</protein>
<feature type="transmembrane region" description="Helical" evidence="1">
    <location>
        <begin position="258"/>
        <end position="279"/>
    </location>
</feature>
<keyword evidence="1" id="KW-0472">Membrane</keyword>
<evidence type="ECO:0000259" key="2">
    <source>
        <dbReference type="Pfam" id="PF01757"/>
    </source>
</evidence>
<keyword evidence="1" id="KW-0812">Transmembrane</keyword>
<organism evidence="3 4">
    <name type="scientific">Sporichthya brevicatena</name>
    <dbReference type="NCBI Taxonomy" id="171442"/>
    <lineage>
        <taxon>Bacteria</taxon>
        <taxon>Bacillati</taxon>
        <taxon>Actinomycetota</taxon>
        <taxon>Actinomycetes</taxon>
        <taxon>Sporichthyales</taxon>
        <taxon>Sporichthyaceae</taxon>
        <taxon>Sporichthya</taxon>
    </lineage>
</organism>
<dbReference type="InterPro" id="IPR050623">
    <property type="entry name" value="Glucan_succinyl_AcylTrfase"/>
</dbReference>
<evidence type="ECO:0000256" key="1">
    <source>
        <dbReference type="SAM" id="Phobius"/>
    </source>
</evidence>
<feature type="transmembrane region" description="Helical" evidence="1">
    <location>
        <begin position="323"/>
        <end position="344"/>
    </location>
</feature>
<dbReference type="PANTHER" id="PTHR36927">
    <property type="entry name" value="BLR4337 PROTEIN"/>
    <property type="match status" value="1"/>
</dbReference>
<feature type="transmembrane region" description="Helical" evidence="1">
    <location>
        <begin position="226"/>
        <end position="246"/>
    </location>
</feature>
<comment type="caution">
    <text evidence="3">The sequence shown here is derived from an EMBL/GenBank/DDBJ whole genome shotgun (WGS) entry which is preliminary data.</text>
</comment>
<dbReference type="Pfam" id="PF01757">
    <property type="entry name" value="Acyl_transf_3"/>
    <property type="match status" value="1"/>
</dbReference>
<evidence type="ECO:0000313" key="3">
    <source>
        <dbReference type="EMBL" id="GAA0631601.1"/>
    </source>
</evidence>
<dbReference type="Proteomes" id="UP001500957">
    <property type="component" value="Unassembled WGS sequence"/>
</dbReference>
<keyword evidence="4" id="KW-1185">Reference proteome</keyword>
<dbReference type="InterPro" id="IPR002656">
    <property type="entry name" value="Acyl_transf_3_dom"/>
</dbReference>
<feature type="transmembrane region" description="Helical" evidence="1">
    <location>
        <begin position="127"/>
        <end position="146"/>
    </location>
</feature>
<keyword evidence="1" id="KW-1133">Transmembrane helix</keyword>
<reference evidence="4" key="1">
    <citation type="journal article" date="2019" name="Int. J. Syst. Evol. Microbiol.">
        <title>The Global Catalogue of Microorganisms (GCM) 10K type strain sequencing project: providing services to taxonomists for standard genome sequencing and annotation.</title>
        <authorList>
            <consortium name="The Broad Institute Genomics Platform"/>
            <consortium name="The Broad Institute Genome Sequencing Center for Infectious Disease"/>
            <person name="Wu L."/>
            <person name="Ma J."/>
        </authorList>
    </citation>
    <scope>NUCLEOTIDE SEQUENCE [LARGE SCALE GENOMIC DNA]</scope>
    <source>
        <strain evidence="4">JCM 10671</strain>
    </source>
</reference>
<proteinExistence type="predicted"/>
<dbReference type="PANTHER" id="PTHR36927:SF1">
    <property type="entry name" value="MDO-LIKE PROTEIN"/>
    <property type="match status" value="1"/>
</dbReference>
<dbReference type="EMBL" id="BAAAHE010000042">
    <property type="protein sequence ID" value="GAA0631601.1"/>
    <property type="molecule type" value="Genomic_DNA"/>
</dbReference>
<feature type="transmembrane region" description="Helical" evidence="1">
    <location>
        <begin position="196"/>
        <end position="214"/>
    </location>
</feature>
<evidence type="ECO:0000313" key="4">
    <source>
        <dbReference type="Proteomes" id="UP001500957"/>
    </source>
</evidence>
<feature type="transmembrane region" description="Helical" evidence="1">
    <location>
        <begin position="299"/>
        <end position="317"/>
    </location>
</feature>
<feature type="domain" description="Acyltransferase 3" evidence="2">
    <location>
        <begin position="1"/>
        <end position="341"/>
    </location>
</feature>
<feature type="transmembrane region" description="Helical" evidence="1">
    <location>
        <begin position="75"/>
        <end position="98"/>
    </location>
</feature>
<feature type="transmembrane region" description="Helical" evidence="1">
    <location>
        <begin position="158"/>
        <end position="176"/>
    </location>
</feature>
<feature type="transmembrane region" description="Helical" evidence="1">
    <location>
        <begin position="43"/>
        <end position="63"/>
    </location>
</feature>
<sequence>MLLGIALHSALPFFSTIWPVPDSSASTDNYFDEFVQGVHGCRMQLFFLLSGFFTALLLHRRGLRALLAHRSKRVGIPFLVGLVTVVPLIELAAAGAALPEGGFSGVGTGAPTNTEWFTPRQNLHHLWFLWFLCIYVAAIGLAHHLTSWRPRLPRAVRAAVLAGLVLVPFAMQYPMVGSGPTRTFGPTLPNHLLPELAPLVYYAAFFAVGFLLYGARTRGGRAGIDAVGRGWPIALAVSLLVVFPLARAATWDDIEAPILPAAVLQTLYAWGMVVGLIGLFRWALRRERRGVRYLADASYWIYLMHLPLVIAFHRAIHTWDAPASVKFTTLCVSVTAVLLVTYQWGVRYTVIGRVLHGARTRPA</sequence>
<gene>
    <name evidence="3" type="ORF">GCM10009547_39300</name>
</gene>
<name>A0ABP3SBY9_9ACTN</name>